<keyword evidence="2" id="KW-1185">Reference proteome</keyword>
<name>A0A1E7F307_9STRA</name>
<dbReference type="AlphaFoldDB" id="A0A1E7F307"/>
<dbReference type="Proteomes" id="UP000095751">
    <property type="component" value="Unassembled WGS sequence"/>
</dbReference>
<reference evidence="1 2" key="1">
    <citation type="submission" date="2016-09" db="EMBL/GenBank/DDBJ databases">
        <title>Extensive genetic diversity and differential bi-allelic expression allows diatom success in the polar Southern Ocean.</title>
        <authorList>
            <consortium name="DOE Joint Genome Institute"/>
            <person name="Mock T."/>
            <person name="Otillar R.P."/>
            <person name="Strauss J."/>
            <person name="Dupont C."/>
            <person name="Frickenhaus S."/>
            <person name="Maumus F."/>
            <person name="Mcmullan M."/>
            <person name="Sanges R."/>
            <person name="Schmutz J."/>
            <person name="Toseland A."/>
            <person name="Valas R."/>
            <person name="Veluchamy A."/>
            <person name="Ward B.J."/>
            <person name="Allen A."/>
            <person name="Barry K."/>
            <person name="Falciatore A."/>
            <person name="Ferrante M."/>
            <person name="Fortunato A.E."/>
            <person name="Gloeckner G."/>
            <person name="Gruber A."/>
            <person name="Hipkin R."/>
            <person name="Janech M."/>
            <person name="Kroth P."/>
            <person name="Leese F."/>
            <person name="Lindquist E."/>
            <person name="Lyon B.R."/>
            <person name="Martin J."/>
            <person name="Mayer C."/>
            <person name="Parker M."/>
            <person name="Quesneville H."/>
            <person name="Raymond J."/>
            <person name="Uhlig C."/>
            <person name="Valentin K.U."/>
            <person name="Worden A.Z."/>
            <person name="Armbrust E.V."/>
            <person name="Bowler C."/>
            <person name="Green B."/>
            <person name="Moulton V."/>
            <person name="Van Oosterhout C."/>
            <person name="Grigoriev I."/>
        </authorList>
    </citation>
    <scope>NUCLEOTIDE SEQUENCE [LARGE SCALE GENOMIC DNA]</scope>
    <source>
        <strain evidence="1 2">CCMP1102</strain>
    </source>
</reference>
<evidence type="ECO:0000313" key="2">
    <source>
        <dbReference type="Proteomes" id="UP000095751"/>
    </source>
</evidence>
<organism evidence="1 2">
    <name type="scientific">Fragilariopsis cylindrus CCMP1102</name>
    <dbReference type="NCBI Taxonomy" id="635003"/>
    <lineage>
        <taxon>Eukaryota</taxon>
        <taxon>Sar</taxon>
        <taxon>Stramenopiles</taxon>
        <taxon>Ochrophyta</taxon>
        <taxon>Bacillariophyta</taxon>
        <taxon>Bacillariophyceae</taxon>
        <taxon>Bacillariophycidae</taxon>
        <taxon>Bacillariales</taxon>
        <taxon>Bacillariaceae</taxon>
        <taxon>Fragilariopsis</taxon>
    </lineage>
</organism>
<feature type="non-terminal residue" evidence="1">
    <location>
        <position position="1"/>
    </location>
</feature>
<dbReference type="KEGG" id="fcy:FRACYDRAFT_191127"/>
<dbReference type="EMBL" id="KV784364">
    <property type="protein sequence ID" value="OEU12560.1"/>
    <property type="molecule type" value="Genomic_DNA"/>
</dbReference>
<accession>A0A1E7F307</accession>
<evidence type="ECO:0008006" key="3">
    <source>
        <dbReference type="Google" id="ProtNLM"/>
    </source>
</evidence>
<evidence type="ECO:0000313" key="1">
    <source>
        <dbReference type="EMBL" id="OEU12560.1"/>
    </source>
</evidence>
<dbReference type="OrthoDB" id="2735536at2759"/>
<dbReference type="Gene3D" id="3.40.50.720">
    <property type="entry name" value="NAD(P)-binding Rossmann-like Domain"/>
    <property type="match status" value="1"/>
</dbReference>
<protein>
    <recommendedName>
        <fullName evidence="3">3-beta hydroxysteroid dehydrogenase/isomerase domain-containing protein</fullName>
    </recommendedName>
</protein>
<dbReference type="InParanoid" id="A0A1E7F307"/>
<gene>
    <name evidence="1" type="ORF">FRACYDRAFT_191127</name>
</gene>
<proteinExistence type="predicted"/>
<sequence>LKFFNADLLKDGSCLSSLKDCSNVFHTASLFAKGNKEIPLDPVIKGTKNVLQSA</sequence>